<dbReference type="InterPro" id="IPR036291">
    <property type="entry name" value="NAD(P)-bd_dom_sf"/>
</dbReference>
<comment type="caution">
    <text evidence="4">The sequence shown here is derived from an EMBL/GenBank/DDBJ whole genome shotgun (WGS) entry which is preliminary data.</text>
</comment>
<dbReference type="CDD" id="cd05251">
    <property type="entry name" value="NmrA_like_SDR_a"/>
    <property type="match status" value="1"/>
</dbReference>
<gene>
    <name evidence="4" type="ORF">CEP54_012183</name>
</gene>
<proteinExistence type="inferred from homology"/>
<dbReference type="OrthoDB" id="300709at2759"/>
<keyword evidence="5" id="KW-1185">Reference proteome</keyword>
<dbReference type="Gene3D" id="3.40.50.720">
    <property type="entry name" value="NAD(P)-binding Rossmann-like Domain"/>
    <property type="match status" value="1"/>
</dbReference>
<evidence type="ECO:0000256" key="1">
    <source>
        <dbReference type="ARBA" id="ARBA00006328"/>
    </source>
</evidence>
<reference evidence="4 5" key="1">
    <citation type="submission" date="2017-06" db="EMBL/GenBank/DDBJ databases">
        <title>Comparative genomic analysis of Ambrosia Fusariam Clade fungi.</title>
        <authorList>
            <person name="Stajich J.E."/>
            <person name="Carrillo J."/>
            <person name="Kijimoto T."/>
            <person name="Eskalen A."/>
            <person name="O'Donnell K."/>
            <person name="Kasson M."/>
        </authorList>
    </citation>
    <scope>NUCLEOTIDE SEQUENCE [LARGE SCALE GENOMIC DNA]</scope>
    <source>
        <strain evidence="4 5">NRRL62584</strain>
    </source>
</reference>
<protein>
    <recommendedName>
        <fullName evidence="3">NmrA-like domain-containing protein</fullName>
    </recommendedName>
</protein>
<dbReference type="EMBL" id="NKCI01000171">
    <property type="protein sequence ID" value="RSL49953.1"/>
    <property type="molecule type" value="Genomic_DNA"/>
</dbReference>
<dbReference type="AlphaFoldDB" id="A0A428PAC9"/>
<organism evidence="4 5">
    <name type="scientific">Fusarium duplospermum</name>
    <dbReference type="NCBI Taxonomy" id="1325734"/>
    <lineage>
        <taxon>Eukaryota</taxon>
        <taxon>Fungi</taxon>
        <taxon>Dikarya</taxon>
        <taxon>Ascomycota</taxon>
        <taxon>Pezizomycotina</taxon>
        <taxon>Sordariomycetes</taxon>
        <taxon>Hypocreomycetidae</taxon>
        <taxon>Hypocreales</taxon>
        <taxon>Nectriaceae</taxon>
        <taxon>Fusarium</taxon>
        <taxon>Fusarium solani species complex</taxon>
    </lineage>
</organism>
<evidence type="ECO:0000313" key="5">
    <source>
        <dbReference type="Proteomes" id="UP000288168"/>
    </source>
</evidence>
<comment type="similarity">
    <text evidence="1">Belongs to the NmrA-type oxidoreductase family.</text>
</comment>
<dbReference type="InterPro" id="IPR051164">
    <property type="entry name" value="NmrA-like_oxidored"/>
</dbReference>
<dbReference type="PANTHER" id="PTHR42748:SF11">
    <property type="entry name" value="NMRA-LIKE DOMAIN-CONTAINING PROTEIN"/>
    <property type="match status" value="1"/>
</dbReference>
<dbReference type="Pfam" id="PF05368">
    <property type="entry name" value="NmrA"/>
    <property type="match status" value="1"/>
</dbReference>
<dbReference type="SUPFAM" id="SSF51735">
    <property type="entry name" value="NAD(P)-binding Rossmann-fold domains"/>
    <property type="match status" value="1"/>
</dbReference>
<dbReference type="Gene3D" id="3.90.25.10">
    <property type="entry name" value="UDP-galactose 4-epimerase, domain 1"/>
    <property type="match status" value="1"/>
</dbReference>
<dbReference type="STRING" id="1325734.A0A428PAC9"/>
<feature type="domain" description="NmrA-like" evidence="3">
    <location>
        <begin position="2"/>
        <end position="304"/>
    </location>
</feature>
<name>A0A428PAC9_9HYPO</name>
<sequence>MAKVLVVLGATGNQGSSVIRHVLQDPELSKTYTIRAVTRDPSSSRARDLTSQGIEVVSGDPSNKVSLDGVFKGAHTVFAMTTSNYDGEAHKEIQYGKDLVDAAIAQGVQYYIWSTLPSPNVISNGKYTKVTGFDDKFVVEEYIRSKTSLKSAFYSPGSFMQNYATIMQPQPSPTKDGSYVIARPLNPSTKLPLVDIAGDTGKFVAAILAQPDRFQGKTFSGATKLYSMEEQAAIISSATGKVVKYIEVSQDVYRSSLPPTAQDELLQMMLYQQEFGYYGSHTEAEVAWSVENARGNPTSFEEYLSKHPLTLE</sequence>
<evidence type="ECO:0000313" key="4">
    <source>
        <dbReference type="EMBL" id="RSL49953.1"/>
    </source>
</evidence>
<evidence type="ECO:0000259" key="3">
    <source>
        <dbReference type="Pfam" id="PF05368"/>
    </source>
</evidence>
<evidence type="ECO:0000256" key="2">
    <source>
        <dbReference type="ARBA" id="ARBA00022857"/>
    </source>
</evidence>
<dbReference type="PANTHER" id="PTHR42748">
    <property type="entry name" value="NITROGEN METABOLITE REPRESSION PROTEIN NMRA FAMILY MEMBER"/>
    <property type="match status" value="1"/>
</dbReference>
<dbReference type="Proteomes" id="UP000288168">
    <property type="component" value="Unassembled WGS sequence"/>
</dbReference>
<keyword evidence="2" id="KW-0521">NADP</keyword>
<accession>A0A428PAC9</accession>
<dbReference type="InterPro" id="IPR008030">
    <property type="entry name" value="NmrA-like"/>
</dbReference>
<dbReference type="GO" id="GO:0005634">
    <property type="term" value="C:nucleus"/>
    <property type="evidence" value="ECO:0007669"/>
    <property type="project" value="TreeGrafter"/>
</dbReference>